<dbReference type="PANTHER" id="PTHR21290:SF25">
    <property type="entry name" value="SPHINGOMYELIN SYNTHASE-RELATED PROTEIN 1"/>
    <property type="match status" value="1"/>
</dbReference>
<proteinExistence type="predicted"/>
<dbReference type="GO" id="GO:0005886">
    <property type="term" value="C:plasma membrane"/>
    <property type="evidence" value="ECO:0007669"/>
    <property type="project" value="TreeGrafter"/>
</dbReference>
<reference evidence="4" key="1">
    <citation type="submission" date="2015-09" db="EMBL/GenBank/DDBJ databases">
        <authorList>
            <consortium name="Pathogen Informatics"/>
        </authorList>
    </citation>
    <scope>NUCLEOTIDE SEQUENCE [LARGE SCALE GENOMIC DNA]</scope>
    <source>
        <strain evidence="4">Lake Konstanz</strain>
    </source>
</reference>
<keyword evidence="4" id="KW-1185">Reference proteome</keyword>
<dbReference type="GO" id="GO:0000139">
    <property type="term" value="C:Golgi membrane"/>
    <property type="evidence" value="ECO:0007669"/>
    <property type="project" value="TreeGrafter"/>
</dbReference>
<dbReference type="GO" id="GO:0033188">
    <property type="term" value="F:sphingomyelin synthase activity"/>
    <property type="evidence" value="ECO:0007669"/>
    <property type="project" value="TreeGrafter"/>
</dbReference>
<dbReference type="GO" id="GO:0005789">
    <property type="term" value="C:endoplasmic reticulum membrane"/>
    <property type="evidence" value="ECO:0007669"/>
    <property type="project" value="TreeGrafter"/>
</dbReference>
<feature type="transmembrane region" description="Helical" evidence="2">
    <location>
        <begin position="145"/>
        <end position="165"/>
    </location>
</feature>
<dbReference type="GO" id="GO:0046513">
    <property type="term" value="P:ceramide biosynthetic process"/>
    <property type="evidence" value="ECO:0007669"/>
    <property type="project" value="TreeGrafter"/>
</dbReference>
<keyword evidence="2" id="KW-0812">Transmembrane</keyword>
<gene>
    <name evidence="3" type="ORF">BSAL_91770</name>
</gene>
<feature type="transmembrane region" description="Helical" evidence="2">
    <location>
        <begin position="171"/>
        <end position="190"/>
    </location>
</feature>
<evidence type="ECO:0000313" key="4">
    <source>
        <dbReference type="Proteomes" id="UP000051952"/>
    </source>
</evidence>
<keyword evidence="2" id="KW-1133">Transmembrane helix</keyword>
<dbReference type="VEuPathDB" id="TriTrypDB:BSAL_91770"/>
<dbReference type="InterPro" id="IPR045221">
    <property type="entry name" value="Sphingomyelin_synth-like"/>
</dbReference>
<dbReference type="GO" id="GO:0047493">
    <property type="term" value="F:ceramide cholinephosphotransferase activity"/>
    <property type="evidence" value="ECO:0007669"/>
    <property type="project" value="TreeGrafter"/>
</dbReference>
<dbReference type="Proteomes" id="UP000051952">
    <property type="component" value="Unassembled WGS sequence"/>
</dbReference>
<keyword evidence="2" id="KW-0472">Membrane</keyword>
<feature type="transmembrane region" description="Helical" evidence="2">
    <location>
        <begin position="7"/>
        <end position="29"/>
    </location>
</feature>
<feature type="non-terminal residue" evidence="3">
    <location>
        <position position="531"/>
    </location>
</feature>
<dbReference type="PANTHER" id="PTHR21290">
    <property type="entry name" value="SPHINGOMYELIN SYNTHETASE"/>
    <property type="match status" value="1"/>
</dbReference>
<evidence type="ECO:0000256" key="1">
    <source>
        <dbReference type="SAM" id="MobiDB-lite"/>
    </source>
</evidence>
<feature type="transmembrane region" description="Helical" evidence="2">
    <location>
        <begin position="57"/>
        <end position="76"/>
    </location>
</feature>
<accession>A0A0S4J8D8</accession>
<feature type="transmembrane region" description="Helical" evidence="2">
    <location>
        <begin position="408"/>
        <end position="430"/>
    </location>
</feature>
<evidence type="ECO:0000256" key="2">
    <source>
        <dbReference type="SAM" id="Phobius"/>
    </source>
</evidence>
<feature type="transmembrane region" description="Helical" evidence="2">
    <location>
        <begin position="465"/>
        <end position="492"/>
    </location>
</feature>
<feature type="compositionally biased region" description="Basic and acidic residues" evidence="1">
    <location>
        <begin position="246"/>
        <end position="257"/>
    </location>
</feature>
<feature type="region of interest" description="Disordered" evidence="1">
    <location>
        <begin position="221"/>
        <end position="277"/>
    </location>
</feature>
<organism evidence="3 4">
    <name type="scientific">Bodo saltans</name>
    <name type="common">Flagellated protozoan</name>
    <dbReference type="NCBI Taxonomy" id="75058"/>
    <lineage>
        <taxon>Eukaryota</taxon>
        <taxon>Discoba</taxon>
        <taxon>Euglenozoa</taxon>
        <taxon>Kinetoplastea</taxon>
        <taxon>Metakinetoplastina</taxon>
        <taxon>Eubodonida</taxon>
        <taxon>Bodonidae</taxon>
        <taxon>Bodo</taxon>
    </lineage>
</organism>
<name>A0A0S4J8D8_BODSA</name>
<sequence>MFHVAPLGVAAVIATIAIFSSCIVSGYVYEEPSATTARPYDDLGFNALPDWSAAIHWLPQTYAVLHGCAFIVFMMFHQHRITVLRRTLLIVSASIALQGTQTLCTTLPSPNPTATFFRRGAWSYDLYVIQYTLANLMVRVFISRTLWSVVWTAAGGIGCLLLIAAHRYYTVDIICDIVPPVLVFLLYHWYARSEAAIMKRHVMYWLERDVFKVDCTPSSPTGDHGAASPPLSPVVTSPRADATIETPKKPREEESSVDKTLPPPRLSPSKSRKQLSPLDAPPTWPLFESLLAWTIDEYVWIPQTWDVFRLEREGIYSIYPADCLFAVTDGRGPSSATQGARDTIRQRSFRLSSERRHYDTASSSGGSFADEVVVAARAIETIDHDPAIVAVAELVDRARRLDPTTRRYLPIAVAVGCIVCGGSVGLLNLVPIHFADERRPLHIPLPPDVIHDTVNALPDRTADFFIYPIAVCTIIFTVASSFTWTIFTRISVMYAMSMSLRMITMTVTALPDPSPVCAERYHPDGTTCGDL</sequence>
<evidence type="ECO:0000313" key="3">
    <source>
        <dbReference type="EMBL" id="CUG86146.1"/>
    </source>
</evidence>
<dbReference type="OrthoDB" id="422827at2759"/>
<dbReference type="EMBL" id="CYKH01001247">
    <property type="protein sequence ID" value="CUG86146.1"/>
    <property type="molecule type" value="Genomic_DNA"/>
</dbReference>
<protein>
    <submittedName>
        <fullName evidence="3">Membrane-associated protein, putative</fullName>
    </submittedName>
</protein>
<dbReference type="AlphaFoldDB" id="A0A0S4J8D8"/>